<feature type="compositionally biased region" description="Polar residues" evidence="1">
    <location>
        <begin position="119"/>
        <end position="162"/>
    </location>
</feature>
<proteinExistence type="predicted"/>
<evidence type="ECO:0000313" key="2">
    <source>
        <dbReference type="EMBL" id="MFD2421630.1"/>
    </source>
</evidence>
<sequence>MSSQPAGRFEWERIVRRIVMPERVKFLALLLATFADGDGSRIRPGGDVLTAMVGKSKATLKRAMSVLRDELGLIEEVSHGGRGRASEYRLVVPEDLLERAELLDPDGKRRPNKAHLDEPSSNETRLTLVSSESTDTPVDNSETGLTQMSPDSTDPPTELGSNTAISERTGLIFDRTGLTQDEPPPLLNTNHQRGPHQTTPDVTTTSARDGKCEHGFKLVNRDDGRPSCVFCRRATPTAKEAS</sequence>
<gene>
    <name evidence="2" type="ORF">ACFSXZ_35395</name>
</gene>
<reference evidence="3" key="1">
    <citation type="journal article" date="2019" name="Int. J. Syst. Evol. Microbiol.">
        <title>The Global Catalogue of Microorganisms (GCM) 10K type strain sequencing project: providing services to taxonomists for standard genome sequencing and annotation.</title>
        <authorList>
            <consortium name="The Broad Institute Genomics Platform"/>
            <consortium name="The Broad Institute Genome Sequencing Center for Infectious Disease"/>
            <person name="Wu L."/>
            <person name="Ma J."/>
        </authorList>
    </citation>
    <scope>NUCLEOTIDE SEQUENCE [LARGE SCALE GENOMIC DNA]</scope>
    <source>
        <strain evidence="3">CGMCC 4.7645</strain>
    </source>
</reference>
<feature type="region of interest" description="Disordered" evidence="1">
    <location>
        <begin position="177"/>
        <end position="209"/>
    </location>
</feature>
<evidence type="ECO:0000313" key="3">
    <source>
        <dbReference type="Proteomes" id="UP001597417"/>
    </source>
</evidence>
<accession>A0ABW5G4T9</accession>
<evidence type="ECO:0000256" key="1">
    <source>
        <dbReference type="SAM" id="MobiDB-lite"/>
    </source>
</evidence>
<name>A0ABW5G4T9_9PSEU</name>
<organism evidence="2 3">
    <name type="scientific">Amycolatopsis pigmentata</name>
    <dbReference type="NCBI Taxonomy" id="450801"/>
    <lineage>
        <taxon>Bacteria</taxon>
        <taxon>Bacillati</taxon>
        <taxon>Actinomycetota</taxon>
        <taxon>Actinomycetes</taxon>
        <taxon>Pseudonocardiales</taxon>
        <taxon>Pseudonocardiaceae</taxon>
        <taxon>Amycolatopsis</taxon>
    </lineage>
</organism>
<feature type="compositionally biased region" description="Polar residues" evidence="1">
    <location>
        <begin position="187"/>
        <end position="207"/>
    </location>
</feature>
<feature type="compositionally biased region" description="Basic and acidic residues" evidence="1">
    <location>
        <begin position="102"/>
        <end position="118"/>
    </location>
</feature>
<dbReference type="Proteomes" id="UP001597417">
    <property type="component" value="Unassembled WGS sequence"/>
</dbReference>
<protein>
    <recommendedName>
        <fullName evidence="4">Helix-turn-helix domain-containing protein</fullName>
    </recommendedName>
</protein>
<evidence type="ECO:0008006" key="4">
    <source>
        <dbReference type="Google" id="ProtNLM"/>
    </source>
</evidence>
<comment type="caution">
    <text evidence="2">The sequence shown here is derived from an EMBL/GenBank/DDBJ whole genome shotgun (WGS) entry which is preliminary data.</text>
</comment>
<dbReference type="EMBL" id="JBHUKR010000022">
    <property type="protein sequence ID" value="MFD2421630.1"/>
    <property type="molecule type" value="Genomic_DNA"/>
</dbReference>
<feature type="region of interest" description="Disordered" evidence="1">
    <location>
        <begin position="102"/>
        <end position="162"/>
    </location>
</feature>
<keyword evidence="3" id="KW-1185">Reference proteome</keyword>
<dbReference type="RefSeq" id="WP_378270321.1">
    <property type="nucleotide sequence ID" value="NZ_JBHUKR010000022.1"/>
</dbReference>